<reference evidence="1" key="1">
    <citation type="submission" date="2021-06" db="EMBL/GenBank/DDBJ databases">
        <authorList>
            <person name="Kallberg Y."/>
            <person name="Tangrot J."/>
            <person name="Rosling A."/>
        </authorList>
    </citation>
    <scope>NUCLEOTIDE SEQUENCE</scope>
    <source>
        <strain evidence="1">IN212</strain>
    </source>
</reference>
<name>A0A9N9CPI8_9GLOM</name>
<sequence length="146" mass="16448">LFLKGGHQILNDKEKQVAEILKQQIIYDIVVELSTICNGIGGNSLLKDEERHTVDLNINSNNTNPNINYSNVNPNSDTIDEMPHNGLNTTAIGLHQSILPNQRTAKMQQQSMDLFYCIGDATVIEFFDPRSDEKLENLDAKIENCY</sequence>
<dbReference type="EMBL" id="CAJVPZ010009559">
    <property type="protein sequence ID" value="CAG8610492.1"/>
    <property type="molecule type" value="Genomic_DNA"/>
</dbReference>
<organism evidence="1 2">
    <name type="scientific">Racocetra fulgida</name>
    <dbReference type="NCBI Taxonomy" id="60492"/>
    <lineage>
        <taxon>Eukaryota</taxon>
        <taxon>Fungi</taxon>
        <taxon>Fungi incertae sedis</taxon>
        <taxon>Mucoromycota</taxon>
        <taxon>Glomeromycotina</taxon>
        <taxon>Glomeromycetes</taxon>
        <taxon>Diversisporales</taxon>
        <taxon>Gigasporaceae</taxon>
        <taxon>Racocetra</taxon>
    </lineage>
</organism>
<protein>
    <submittedName>
        <fullName evidence="1">5214_t:CDS:1</fullName>
    </submittedName>
</protein>
<dbReference type="AlphaFoldDB" id="A0A9N9CPI8"/>
<dbReference type="Proteomes" id="UP000789396">
    <property type="component" value="Unassembled WGS sequence"/>
</dbReference>
<evidence type="ECO:0000313" key="2">
    <source>
        <dbReference type="Proteomes" id="UP000789396"/>
    </source>
</evidence>
<keyword evidence="2" id="KW-1185">Reference proteome</keyword>
<dbReference type="OrthoDB" id="2448501at2759"/>
<proteinExistence type="predicted"/>
<evidence type="ECO:0000313" key="1">
    <source>
        <dbReference type="EMBL" id="CAG8610492.1"/>
    </source>
</evidence>
<gene>
    <name evidence="1" type="ORF">RFULGI_LOCUS6960</name>
</gene>
<feature type="non-terminal residue" evidence="1">
    <location>
        <position position="146"/>
    </location>
</feature>
<accession>A0A9N9CPI8</accession>
<comment type="caution">
    <text evidence="1">The sequence shown here is derived from an EMBL/GenBank/DDBJ whole genome shotgun (WGS) entry which is preliminary data.</text>
</comment>